<dbReference type="SUPFAM" id="SSF54637">
    <property type="entry name" value="Thioesterase/thiol ester dehydrase-isomerase"/>
    <property type="match status" value="1"/>
</dbReference>
<dbReference type="EC" id="3.1.2.-" evidence="2"/>
<dbReference type="InterPro" id="IPR029069">
    <property type="entry name" value="HotDog_dom_sf"/>
</dbReference>
<evidence type="ECO:0000313" key="2">
    <source>
        <dbReference type="EMBL" id="MEA5392796.1"/>
    </source>
</evidence>
<dbReference type="GO" id="GO:0016787">
    <property type="term" value="F:hydrolase activity"/>
    <property type="evidence" value="ECO:0007669"/>
    <property type="project" value="UniProtKB-KW"/>
</dbReference>
<gene>
    <name evidence="2" type="ORF">VB738_16155</name>
</gene>
<reference evidence="2 3" key="1">
    <citation type="submission" date="2023-12" db="EMBL/GenBank/DDBJ databases">
        <title>Baltic Sea Cyanobacteria.</title>
        <authorList>
            <person name="Delbaje E."/>
            <person name="Fewer D.P."/>
            <person name="Shishido T.K."/>
        </authorList>
    </citation>
    <scope>NUCLEOTIDE SEQUENCE [LARGE SCALE GENOMIC DNA]</scope>
    <source>
        <strain evidence="2 3">UHCC 0139</strain>
    </source>
</reference>
<keyword evidence="3" id="KW-1185">Reference proteome</keyword>
<evidence type="ECO:0000313" key="3">
    <source>
        <dbReference type="Proteomes" id="UP001304461"/>
    </source>
</evidence>
<dbReference type="RefSeq" id="WP_323306716.1">
    <property type="nucleotide sequence ID" value="NZ_JAYGHX010000017.1"/>
</dbReference>
<sequence>MQRSEAGWWCLNRRVLPQHTDHAGVMWHGAYLAWLEEARVEALARAGLHYSDLSARGLELPVVGLRIDYRQALLHGEAVAIHSRVLPREGVKLPWHSRFLRPDGGLAAEACVDLVLVDLSGGPSQRRLQRRLPPDLEQALAILRAGPPDTDIRP</sequence>
<dbReference type="PIRSF" id="PIRSF003230">
    <property type="entry name" value="YbgC"/>
    <property type="match status" value="1"/>
</dbReference>
<keyword evidence="1 2" id="KW-0378">Hydrolase</keyword>
<accession>A0ABU5RYJ2</accession>
<dbReference type="Proteomes" id="UP001304461">
    <property type="component" value="Unassembled WGS sequence"/>
</dbReference>
<comment type="caution">
    <text evidence="2">The sequence shown here is derived from an EMBL/GenBank/DDBJ whole genome shotgun (WGS) entry which is preliminary data.</text>
</comment>
<protein>
    <submittedName>
        <fullName evidence="2">Acyl-CoA thioesterase</fullName>
        <ecNumber evidence="2">3.1.2.-</ecNumber>
    </submittedName>
</protein>
<dbReference type="InterPro" id="IPR006684">
    <property type="entry name" value="YbgC/YbaW"/>
</dbReference>
<evidence type="ECO:0000256" key="1">
    <source>
        <dbReference type="ARBA" id="ARBA00022801"/>
    </source>
</evidence>
<dbReference type="Gene3D" id="3.10.129.10">
    <property type="entry name" value="Hotdog Thioesterase"/>
    <property type="match status" value="1"/>
</dbReference>
<dbReference type="Pfam" id="PF13279">
    <property type="entry name" value="4HBT_2"/>
    <property type="match status" value="1"/>
</dbReference>
<name>A0ABU5RYJ2_9CYAN</name>
<proteinExistence type="predicted"/>
<organism evidence="2 3">
    <name type="scientific">Cyanobium gracile UHCC 0139</name>
    <dbReference type="NCBI Taxonomy" id="3110308"/>
    <lineage>
        <taxon>Bacteria</taxon>
        <taxon>Bacillati</taxon>
        <taxon>Cyanobacteriota</taxon>
        <taxon>Cyanophyceae</taxon>
        <taxon>Synechococcales</taxon>
        <taxon>Prochlorococcaceae</taxon>
        <taxon>Cyanobium</taxon>
    </lineage>
</organism>
<dbReference type="CDD" id="cd00586">
    <property type="entry name" value="4HBT"/>
    <property type="match status" value="1"/>
</dbReference>
<dbReference type="EMBL" id="JAYGHX010000017">
    <property type="protein sequence ID" value="MEA5392796.1"/>
    <property type="molecule type" value="Genomic_DNA"/>
</dbReference>